<reference evidence="1 2" key="1">
    <citation type="submission" date="2016-06" db="EMBL/GenBank/DDBJ databases">
        <title>First insights into the genetic diversity and population structure of in the Bacillus cereus group bacteria from diverse marine environments.</title>
        <authorList>
            <person name="Liu Y."/>
            <person name="Lai Q."/>
            <person name="Shao Z."/>
        </authorList>
    </citation>
    <scope>NUCLEOTIDE SEQUENCE [LARGE SCALE GENOMIC DNA]</scope>
    <source>
        <strain evidence="1 2">N35-10-2</strain>
    </source>
</reference>
<organism evidence="1 2">
    <name type="scientific">Bacillus albus</name>
    <dbReference type="NCBI Taxonomy" id="2026189"/>
    <lineage>
        <taxon>Bacteria</taxon>
        <taxon>Bacillati</taxon>
        <taxon>Bacillota</taxon>
        <taxon>Bacilli</taxon>
        <taxon>Bacillales</taxon>
        <taxon>Bacillaceae</taxon>
        <taxon>Bacillus</taxon>
        <taxon>Bacillus cereus group</taxon>
    </lineage>
</organism>
<dbReference type="EMBL" id="MAOE01000085">
    <property type="protein sequence ID" value="OJD64164.1"/>
    <property type="molecule type" value="Genomic_DNA"/>
</dbReference>
<evidence type="ECO:0000313" key="2">
    <source>
        <dbReference type="Proteomes" id="UP000181873"/>
    </source>
</evidence>
<comment type="caution">
    <text evidence="1">The sequence shown here is derived from an EMBL/GenBank/DDBJ whole genome shotgun (WGS) entry which is preliminary data.</text>
</comment>
<protein>
    <submittedName>
        <fullName evidence="1">Uncharacterized protein</fullName>
    </submittedName>
</protein>
<dbReference type="AlphaFoldDB" id="A0A1J9UKQ6"/>
<proteinExistence type="predicted"/>
<dbReference type="RefSeq" id="WP_071758216.1">
    <property type="nucleotide sequence ID" value="NZ_CBCSIO010000056.1"/>
</dbReference>
<evidence type="ECO:0000313" key="1">
    <source>
        <dbReference type="EMBL" id="OJD64164.1"/>
    </source>
</evidence>
<dbReference type="Proteomes" id="UP000181873">
    <property type="component" value="Unassembled WGS sequence"/>
</dbReference>
<gene>
    <name evidence="1" type="ORF">BAU25_11970</name>
</gene>
<sequence>MQKTTKYDYWVSYMFIRDEGGHWEWGNDHVNILETYSGIEWIRGIEERICRRYKFSKVTIINFVELFVENKRAAS</sequence>
<accession>A0A1J9UKQ6</accession>
<name>A0A1J9UKQ6_9BACI</name>